<protein>
    <submittedName>
        <fullName evidence="7">WHG domain-containing protein</fullName>
    </submittedName>
</protein>
<evidence type="ECO:0000313" key="7">
    <source>
        <dbReference type="EMBL" id="UPL13542.1"/>
    </source>
</evidence>
<dbReference type="Pfam" id="PF13305">
    <property type="entry name" value="TetR_C_33"/>
    <property type="match status" value="1"/>
</dbReference>
<evidence type="ECO:0000313" key="8">
    <source>
        <dbReference type="Proteomes" id="UP000831963"/>
    </source>
</evidence>
<gene>
    <name evidence="7" type="ORF">KV396_03255</name>
</gene>
<feature type="domain" description="HTH tetR-type" evidence="6">
    <location>
        <begin position="6"/>
        <end position="66"/>
    </location>
</feature>
<dbReference type="Gene3D" id="1.10.357.10">
    <property type="entry name" value="Tetracycline Repressor, domain 2"/>
    <property type="match status" value="1"/>
</dbReference>
<accession>A0ABY4INB3</accession>
<name>A0ABY4INB3_9MICO</name>
<dbReference type="PROSITE" id="PS50977">
    <property type="entry name" value="HTH_TETR_2"/>
    <property type="match status" value="1"/>
</dbReference>
<evidence type="ECO:0000256" key="2">
    <source>
        <dbReference type="ARBA" id="ARBA00023125"/>
    </source>
</evidence>
<dbReference type="InterPro" id="IPR001647">
    <property type="entry name" value="HTH_TetR"/>
</dbReference>
<evidence type="ECO:0000256" key="3">
    <source>
        <dbReference type="ARBA" id="ARBA00023163"/>
    </source>
</evidence>
<sequence>MPAPERTSTEAIVAAGRAILEESGPASLTMQAVATRVGVRAPSLYKRVRDRDALLTAVAEAAIDELGSRLADSVSGSGSDSGTGTGTGTDNSGTDLTKLAEVYRAFAHEHPESFRLMFTASAPVDALHRASEPVLRAAAALVGEADALDAARLFTAWATGFLQMELSGAFRLGGDVGRAFDYGLRRLLAGLTA</sequence>
<keyword evidence="8" id="KW-1185">Reference proteome</keyword>
<proteinExistence type="predicted"/>
<keyword evidence="3" id="KW-0804">Transcription</keyword>
<dbReference type="PANTHER" id="PTHR30055">
    <property type="entry name" value="HTH-TYPE TRANSCRIPTIONAL REGULATOR RUTR"/>
    <property type="match status" value="1"/>
</dbReference>
<evidence type="ECO:0000259" key="6">
    <source>
        <dbReference type="PROSITE" id="PS50977"/>
    </source>
</evidence>
<dbReference type="RefSeq" id="WP_247956802.1">
    <property type="nucleotide sequence ID" value="NZ_CP078077.1"/>
</dbReference>
<dbReference type="InterPro" id="IPR050109">
    <property type="entry name" value="HTH-type_TetR-like_transc_reg"/>
</dbReference>
<dbReference type="SUPFAM" id="SSF46689">
    <property type="entry name" value="Homeodomain-like"/>
    <property type="match status" value="1"/>
</dbReference>
<dbReference type="EMBL" id="CP078077">
    <property type="protein sequence ID" value="UPL13542.1"/>
    <property type="molecule type" value="Genomic_DNA"/>
</dbReference>
<dbReference type="PANTHER" id="PTHR30055:SF239">
    <property type="entry name" value="TRANSCRIPTIONAL REGULATORY PROTEIN"/>
    <property type="match status" value="1"/>
</dbReference>
<keyword evidence="1" id="KW-0805">Transcription regulation</keyword>
<dbReference type="InterPro" id="IPR009057">
    <property type="entry name" value="Homeodomain-like_sf"/>
</dbReference>
<keyword evidence="2 4" id="KW-0238">DNA-binding</keyword>
<dbReference type="InterPro" id="IPR025996">
    <property type="entry name" value="MT1864/Rv1816-like_C"/>
</dbReference>
<evidence type="ECO:0000256" key="1">
    <source>
        <dbReference type="ARBA" id="ARBA00023015"/>
    </source>
</evidence>
<reference evidence="7 8" key="1">
    <citation type="submission" date="2021-06" db="EMBL/GenBank/DDBJ databases">
        <title>Genome-based taxonomic framework of Microbacterium strains isolated from marine environment, the description of four new species and reclassification of four preexisting species.</title>
        <authorList>
            <person name="Lee S.D."/>
            <person name="Kim S.-M."/>
            <person name="Byeon Y.-S."/>
            <person name="Yang H.L."/>
            <person name="Kim I.S."/>
        </authorList>
    </citation>
    <scope>NUCLEOTIDE SEQUENCE [LARGE SCALE GENOMIC DNA]</scope>
    <source>
        <strain evidence="7 8">SSW1-36</strain>
    </source>
</reference>
<dbReference type="Gene3D" id="1.10.10.60">
    <property type="entry name" value="Homeodomain-like"/>
    <property type="match status" value="1"/>
</dbReference>
<dbReference type="Pfam" id="PF00440">
    <property type="entry name" value="TetR_N"/>
    <property type="match status" value="1"/>
</dbReference>
<dbReference type="Proteomes" id="UP000831963">
    <property type="component" value="Chromosome"/>
</dbReference>
<organism evidence="7 8">
    <name type="scientific">Microbacterium galbinum</name>
    <dbReference type="NCBI Taxonomy" id="2851646"/>
    <lineage>
        <taxon>Bacteria</taxon>
        <taxon>Bacillati</taxon>
        <taxon>Actinomycetota</taxon>
        <taxon>Actinomycetes</taxon>
        <taxon>Micrococcales</taxon>
        <taxon>Microbacteriaceae</taxon>
        <taxon>Microbacterium</taxon>
    </lineage>
</organism>
<feature type="DNA-binding region" description="H-T-H motif" evidence="4">
    <location>
        <begin position="29"/>
        <end position="48"/>
    </location>
</feature>
<feature type="region of interest" description="Disordered" evidence="5">
    <location>
        <begin position="71"/>
        <end position="94"/>
    </location>
</feature>
<dbReference type="InterPro" id="IPR036271">
    <property type="entry name" value="Tet_transcr_reg_TetR-rel_C_sf"/>
</dbReference>
<evidence type="ECO:0000256" key="4">
    <source>
        <dbReference type="PROSITE-ProRule" id="PRU00335"/>
    </source>
</evidence>
<dbReference type="SUPFAM" id="SSF48498">
    <property type="entry name" value="Tetracyclin repressor-like, C-terminal domain"/>
    <property type="match status" value="1"/>
</dbReference>
<evidence type="ECO:0000256" key="5">
    <source>
        <dbReference type="SAM" id="MobiDB-lite"/>
    </source>
</evidence>